<dbReference type="Proteomes" id="UP000594263">
    <property type="component" value="Unplaced"/>
</dbReference>
<name>A0A7N0V1E8_KALFE</name>
<protein>
    <submittedName>
        <fullName evidence="1">Uncharacterized protein</fullName>
    </submittedName>
</protein>
<proteinExistence type="predicted"/>
<organism evidence="1 2">
    <name type="scientific">Kalanchoe fedtschenkoi</name>
    <name type="common">Lavender scallops</name>
    <name type="synonym">South American air plant</name>
    <dbReference type="NCBI Taxonomy" id="63787"/>
    <lineage>
        <taxon>Eukaryota</taxon>
        <taxon>Viridiplantae</taxon>
        <taxon>Streptophyta</taxon>
        <taxon>Embryophyta</taxon>
        <taxon>Tracheophyta</taxon>
        <taxon>Spermatophyta</taxon>
        <taxon>Magnoliopsida</taxon>
        <taxon>eudicotyledons</taxon>
        <taxon>Gunneridae</taxon>
        <taxon>Pentapetalae</taxon>
        <taxon>Saxifragales</taxon>
        <taxon>Crassulaceae</taxon>
        <taxon>Kalanchoe</taxon>
    </lineage>
</organism>
<reference evidence="1" key="1">
    <citation type="submission" date="2021-01" db="UniProtKB">
        <authorList>
            <consortium name="EnsemblPlants"/>
        </authorList>
    </citation>
    <scope>IDENTIFICATION</scope>
</reference>
<sequence length="54" mass="6169">MGGGNSVPNAWQSLAKLHDKRQVRRAWRLYKLLCGHNCIIAYVAASWSQWRSAL</sequence>
<dbReference type="EnsemblPlants" id="Kaladp0094s0077.1.v1.1">
    <property type="protein sequence ID" value="Kaladp0094s0077.1.v1.1"/>
    <property type="gene ID" value="Kaladp0094s0077.v1.1"/>
</dbReference>
<dbReference type="Gramene" id="Kaladp0094s0077.1.v1.1">
    <property type="protein sequence ID" value="Kaladp0094s0077.1.v1.1"/>
    <property type="gene ID" value="Kaladp0094s0077.v1.1"/>
</dbReference>
<evidence type="ECO:0000313" key="2">
    <source>
        <dbReference type="Proteomes" id="UP000594263"/>
    </source>
</evidence>
<dbReference type="AlphaFoldDB" id="A0A7N0V1E8"/>
<keyword evidence="2" id="KW-1185">Reference proteome</keyword>
<evidence type="ECO:0000313" key="1">
    <source>
        <dbReference type="EnsemblPlants" id="Kaladp0094s0077.1.v1.1"/>
    </source>
</evidence>
<accession>A0A7N0V1E8</accession>